<evidence type="ECO:0000313" key="2">
    <source>
        <dbReference type="Proteomes" id="UP000681967"/>
    </source>
</evidence>
<evidence type="ECO:0000313" key="1">
    <source>
        <dbReference type="EMBL" id="CAF5173162.1"/>
    </source>
</evidence>
<organism evidence="1 2">
    <name type="scientific">Rotaria magnacalcarata</name>
    <dbReference type="NCBI Taxonomy" id="392030"/>
    <lineage>
        <taxon>Eukaryota</taxon>
        <taxon>Metazoa</taxon>
        <taxon>Spiralia</taxon>
        <taxon>Gnathifera</taxon>
        <taxon>Rotifera</taxon>
        <taxon>Eurotatoria</taxon>
        <taxon>Bdelloidea</taxon>
        <taxon>Philodinida</taxon>
        <taxon>Philodinidae</taxon>
        <taxon>Rotaria</taxon>
    </lineage>
</organism>
<dbReference type="EMBL" id="CAJOBH010283900">
    <property type="protein sequence ID" value="CAF5173162.1"/>
    <property type="molecule type" value="Genomic_DNA"/>
</dbReference>
<proteinExistence type="predicted"/>
<comment type="caution">
    <text evidence="1">The sequence shown here is derived from an EMBL/GenBank/DDBJ whole genome shotgun (WGS) entry which is preliminary data.</text>
</comment>
<dbReference type="Proteomes" id="UP000681967">
    <property type="component" value="Unassembled WGS sequence"/>
</dbReference>
<feature type="non-terminal residue" evidence="1">
    <location>
        <position position="1"/>
    </location>
</feature>
<protein>
    <submittedName>
        <fullName evidence="1">Uncharacterized protein</fullName>
    </submittedName>
</protein>
<sequence>SANARRCFCRRSCCSKSYRSRGNCCSGTCCTGSCPEKQRVALNLGRRQDPKSELAYSWV</sequence>
<gene>
    <name evidence="1" type="ORF">BYL167_LOCUS77694</name>
</gene>
<reference evidence="1" key="1">
    <citation type="submission" date="2021-02" db="EMBL/GenBank/DDBJ databases">
        <authorList>
            <person name="Nowell W R."/>
        </authorList>
    </citation>
    <scope>NUCLEOTIDE SEQUENCE</scope>
</reference>
<dbReference type="AlphaFoldDB" id="A0A8S3GVV6"/>
<name>A0A8S3GVV6_9BILA</name>
<accession>A0A8S3GVV6</accession>